<evidence type="ECO:0000256" key="7">
    <source>
        <dbReference type="PROSITE-ProRule" id="PRU01373"/>
    </source>
</evidence>
<accession>A0A317ZIN0</accession>
<dbReference type="Gene3D" id="2.40.440.10">
    <property type="entry name" value="L,D-transpeptidase catalytic domain-like"/>
    <property type="match status" value="1"/>
</dbReference>
<dbReference type="PROSITE" id="PS52029">
    <property type="entry name" value="LD_TPASE"/>
    <property type="match status" value="1"/>
</dbReference>
<keyword evidence="5 7" id="KW-0573">Peptidoglycan synthesis</keyword>
<organism evidence="9 10">
    <name type="scientific">Coraliomargarita sinensis</name>
    <dbReference type="NCBI Taxonomy" id="2174842"/>
    <lineage>
        <taxon>Bacteria</taxon>
        <taxon>Pseudomonadati</taxon>
        <taxon>Verrucomicrobiota</taxon>
        <taxon>Opitutia</taxon>
        <taxon>Puniceicoccales</taxon>
        <taxon>Coraliomargaritaceae</taxon>
        <taxon>Coraliomargarita</taxon>
    </lineage>
</organism>
<dbReference type="InterPro" id="IPR036365">
    <property type="entry name" value="PGBD-like_sf"/>
</dbReference>
<proteinExistence type="inferred from homology"/>
<evidence type="ECO:0000256" key="4">
    <source>
        <dbReference type="ARBA" id="ARBA00022960"/>
    </source>
</evidence>
<dbReference type="OrthoDB" id="9787225at2"/>
<evidence type="ECO:0000256" key="5">
    <source>
        <dbReference type="ARBA" id="ARBA00022984"/>
    </source>
</evidence>
<dbReference type="InParanoid" id="A0A317ZIN0"/>
<dbReference type="Pfam" id="PF03734">
    <property type="entry name" value="YkuD"/>
    <property type="match status" value="1"/>
</dbReference>
<keyword evidence="3" id="KW-0808">Transferase</keyword>
<dbReference type="InterPro" id="IPR036366">
    <property type="entry name" value="PGBDSf"/>
</dbReference>
<evidence type="ECO:0000313" key="10">
    <source>
        <dbReference type="Proteomes" id="UP000247099"/>
    </source>
</evidence>
<dbReference type="InterPro" id="IPR002477">
    <property type="entry name" value="Peptidoglycan-bd-like"/>
</dbReference>
<keyword evidence="6 7" id="KW-0961">Cell wall biogenesis/degradation</keyword>
<dbReference type="GO" id="GO:0008360">
    <property type="term" value="P:regulation of cell shape"/>
    <property type="evidence" value="ECO:0007669"/>
    <property type="project" value="UniProtKB-UniRule"/>
</dbReference>
<dbReference type="Pfam" id="PF01471">
    <property type="entry name" value="PG_binding_1"/>
    <property type="match status" value="1"/>
</dbReference>
<dbReference type="GO" id="GO:0016740">
    <property type="term" value="F:transferase activity"/>
    <property type="evidence" value="ECO:0007669"/>
    <property type="project" value="UniProtKB-KW"/>
</dbReference>
<dbReference type="InterPro" id="IPR038063">
    <property type="entry name" value="Transpep_catalytic_dom"/>
</dbReference>
<reference evidence="9 10" key="1">
    <citation type="submission" date="2018-05" db="EMBL/GenBank/DDBJ databases">
        <title>Coraliomargarita sinensis sp. nov., isolated from a marine solar saltern.</title>
        <authorList>
            <person name="Zhou L.Y."/>
        </authorList>
    </citation>
    <scope>NUCLEOTIDE SEQUENCE [LARGE SCALE GENOMIC DNA]</scope>
    <source>
        <strain evidence="9 10">WN38</strain>
    </source>
</reference>
<protein>
    <submittedName>
        <fullName evidence="9">Murein L,D-transpeptidase</fullName>
    </submittedName>
</protein>
<dbReference type="InterPro" id="IPR050979">
    <property type="entry name" value="LD-transpeptidase"/>
</dbReference>
<dbReference type="GO" id="GO:0071555">
    <property type="term" value="P:cell wall organization"/>
    <property type="evidence" value="ECO:0007669"/>
    <property type="project" value="UniProtKB-UniRule"/>
</dbReference>
<dbReference type="SUPFAM" id="SSF141523">
    <property type="entry name" value="L,D-transpeptidase catalytic domain-like"/>
    <property type="match status" value="1"/>
</dbReference>
<dbReference type="Proteomes" id="UP000247099">
    <property type="component" value="Unassembled WGS sequence"/>
</dbReference>
<dbReference type="PANTHER" id="PTHR30582:SF30">
    <property type="entry name" value="BLR4375 PROTEIN"/>
    <property type="match status" value="1"/>
</dbReference>
<dbReference type="Gene3D" id="1.10.101.10">
    <property type="entry name" value="PGBD-like superfamily/PGBD"/>
    <property type="match status" value="1"/>
</dbReference>
<feature type="active site" description="Nucleophile" evidence="7">
    <location>
        <position position="309"/>
    </location>
</feature>
<dbReference type="CDD" id="cd16913">
    <property type="entry name" value="YkuD_like"/>
    <property type="match status" value="1"/>
</dbReference>
<evidence type="ECO:0000256" key="1">
    <source>
        <dbReference type="ARBA" id="ARBA00004752"/>
    </source>
</evidence>
<comment type="caution">
    <text evidence="9">The sequence shown here is derived from an EMBL/GenBank/DDBJ whole genome shotgun (WGS) entry which is preliminary data.</text>
</comment>
<sequence>MKTRKAKSGNLKTTARLILQLSLVGILLASVYFLLGPDDFSWKENIPPPGRPVENTVELQIALTRLGFSPGSIDGTPGTQTKQALAAFQKSRELDATGEINDDLATWLRIEEPTHAYIELSEEALSRLTPEPSSWRERGQLSHYGYHSILEMVAEKTSAAPDYIRAINPELDWSALRAGDRVLAPLVPPYRIDDTISRIRIGLGKRQLQAFDASGNIIFHCPVSIARDVAKRPVGELIVKVRVANPNYTFNPEILGTTAAREGISKKFIIQPGPNNPVGTVWLGLNRPSYGIHGTPSPEKVGRTESSGCFRLANWNAETLLHATEVGTPVHVLP</sequence>
<comment type="pathway">
    <text evidence="1 7">Cell wall biogenesis; peptidoglycan biosynthesis.</text>
</comment>
<dbReference type="SUPFAM" id="SSF47090">
    <property type="entry name" value="PGBD-like"/>
    <property type="match status" value="1"/>
</dbReference>
<feature type="domain" description="L,D-TPase catalytic" evidence="8">
    <location>
        <begin position="197"/>
        <end position="333"/>
    </location>
</feature>
<evidence type="ECO:0000256" key="2">
    <source>
        <dbReference type="ARBA" id="ARBA00005992"/>
    </source>
</evidence>
<name>A0A317ZIN0_9BACT</name>
<comment type="similarity">
    <text evidence="2">Belongs to the YkuD family.</text>
</comment>
<dbReference type="PANTHER" id="PTHR30582">
    <property type="entry name" value="L,D-TRANSPEPTIDASE"/>
    <property type="match status" value="1"/>
</dbReference>
<dbReference type="GO" id="GO:0018104">
    <property type="term" value="P:peptidoglycan-protein cross-linking"/>
    <property type="evidence" value="ECO:0007669"/>
    <property type="project" value="TreeGrafter"/>
</dbReference>
<evidence type="ECO:0000256" key="6">
    <source>
        <dbReference type="ARBA" id="ARBA00023316"/>
    </source>
</evidence>
<feature type="active site" description="Proton donor/acceptor" evidence="7">
    <location>
        <position position="293"/>
    </location>
</feature>
<dbReference type="AlphaFoldDB" id="A0A317ZIN0"/>
<dbReference type="RefSeq" id="WP_110131020.1">
    <property type="nucleotide sequence ID" value="NZ_QHJQ01000005.1"/>
</dbReference>
<dbReference type="InterPro" id="IPR005490">
    <property type="entry name" value="LD_TPept_cat_dom"/>
</dbReference>
<keyword evidence="4 7" id="KW-0133">Cell shape</keyword>
<dbReference type="GO" id="GO:0071972">
    <property type="term" value="F:peptidoglycan L,D-transpeptidase activity"/>
    <property type="evidence" value="ECO:0007669"/>
    <property type="project" value="TreeGrafter"/>
</dbReference>
<dbReference type="UniPathway" id="UPA00219"/>
<evidence type="ECO:0000313" key="9">
    <source>
        <dbReference type="EMBL" id="PXA04073.1"/>
    </source>
</evidence>
<evidence type="ECO:0000259" key="8">
    <source>
        <dbReference type="PROSITE" id="PS52029"/>
    </source>
</evidence>
<dbReference type="GO" id="GO:0005576">
    <property type="term" value="C:extracellular region"/>
    <property type="evidence" value="ECO:0007669"/>
    <property type="project" value="TreeGrafter"/>
</dbReference>
<gene>
    <name evidence="9" type="ORF">DDZ13_08520</name>
</gene>
<dbReference type="EMBL" id="QHJQ01000005">
    <property type="protein sequence ID" value="PXA04073.1"/>
    <property type="molecule type" value="Genomic_DNA"/>
</dbReference>
<evidence type="ECO:0000256" key="3">
    <source>
        <dbReference type="ARBA" id="ARBA00022679"/>
    </source>
</evidence>
<keyword evidence="10" id="KW-1185">Reference proteome</keyword>